<keyword evidence="1" id="KW-1133">Transmembrane helix</keyword>
<evidence type="ECO:0000313" key="3">
    <source>
        <dbReference type="Proteomes" id="UP000239590"/>
    </source>
</evidence>
<reference evidence="3" key="1">
    <citation type="submission" date="2018-02" db="EMBL/GenBank/DDBJ databases">
        <title>Genome sequencing of Solimonas sp. HR-BB.</title>
        <authorList>
            <person name="Lee Y."/>
            <person name="Jeon C.O."/>
        </authorList>
    </citation>
    <scope>NUCLEOTIDE SEQUENCE [LARGE SCALE GENOMIC DNA]</scope>
    <source>
        <strain evidence="3">HR-U</strain>
    </source>
</reference>
<keyword evidence="1" id="KW-0812">Transmembrane</keyword>
<feature type="transmembrane region" description="Helical" evidence="1">
    <location>
        <begin position="110"/>
        <end position="129"/>
    </location>
</feature>
<dbReference type="Proteomes" id="UP000239590">
    <property type="component" value="Unassembled WGS sequence"/>
</dbReference>
<comment type="caution">
    <text evidence="2">The sequence shown here is derived from an EMBL/GenBank/DDBJ whole genome shotgun (WGS) entry which is preliminary data.</text>
</comment>
<feature type="transmembrane region" description="Helical" evidence="1">
    <location>
        <begin position="12"/>
        <end position="36"/>
    </location>
</feature>
<proteinExistence type="predicted"/>
<feature type="transmembrane region" description="Helical" evidence="1">
    <location>
        <begin position="42"/>
        <end position="59"/>
    </location>
</feature>
<gene>
    <name evidence="2" type="ORF">C5O19_15545</name>
</gene>
<keyword evidence="1" id="KW-0472">Membrane</keyword>
<name>A0A2S7IJL6_9BACT</name>
<evidence type="ECO:0000313" key="2">
    <source>
        <dbReference type="EMBL" id="PQA56754.1"/>
    </source>
</evidence>
<dbReference type="EMBL" id="PTRA01000002">
    <property type="protein sequence ID" value="PQA56754.1"/>
    <property type="molecule type" value="Genomic_DNA"/>
</dbReference>
<keyword evidence="3" id="KW-1185">Reference proteome</keyword>
<sequence>MKWCSKNDKKKILPILPILLLVLIEVFTLINVYIFKNGELDTEQYIAILCLVFNILTYMKSYGIGVLLTGIILVLATFNIRCFFTVIKYNRLSFFVKINNEKSQISTPEFHAETLFIFMLYIVLNYKIWYNIIRKIKNLSF</sequence>
<dbReference type="AlphaFoldDB" id="A0A2S7IJL6"/>
<protein>
    <submittedName>
        <fullName evidence="2">Uncharacterized protein</fullName>
    </submittedName>
</protein>
<accession>A0A2S7IJL6</accession>
<feature type="transmembrane region" description="Helical" evidence="1">
    <location>
        <begin position="66"/>
        <end position="90"/>
    </location>
</feature>
<evidence type="ECO:0000256" key="1">
    <source>
        <dbReference type="SAM" id="Phobius"/>
    </source>
</evidence>
<organism evidence="2 3">
    <name type="scientific">Siphonobacter curvatus</name>
    <dbReference type="NCBI Taxonomy" id="2094562"/>
    <lineage>
        <taxon>Bacteria</taxon>
        <taxon>Pseudomonadati</taxon>
        <taxon>Bacteroidota</taxon>
        <taxon>Cytophagia</taxon>
        <taxon>Cytophagales</taxon>
        <taxon>Cytophagaceae</taxon>
        <taxon>Siphonobacter</taxon>
    </lineage>
</organism>